<dbReference type="InterPro" id="IPR036249">
    <property type="entry name" value="Thioredoxin-like_sf"/>
</dbReference>
<dbReference type="EMBL" id="LT598653">
    <property type="protein sequence ID" value="SBV32323.1"/>
    <property type="molecule type" value="Genomic_DNA"/>
</dbReference>
<dbReference type="GO" id="GO:0016491">
    <property type="term" value="F:oxidoreductase activity"/>
    <property type="evidence" value="ECO:0007669"/>
    <property type="project" value="InterPro"/>
</dbReference>
<reference evidence="2" key="1">
    <citation type="submission" date="2016-03" db="EMBL/GenBank/DDBJ databases">
        <authorList>
            <person name="Ploux O."/>
        </authorList>
    </citation>
    <scope>NUCLEOTIDE SEQUENCE</scope>
    <source>
        <strain evidence="2">UC10</strain>
    </source>
</reference>
<evidence type="ECO:0000313" key="2">
    <source>
        <dbReference type="EMBL" id="SBV32323.1"/>
    </source>
</evidence>
<feature type="domain" description="Thioredoxin" evidence="1">
    <location>
        <begin position="2"/>
        <end position="151"/>
    </location>
</feature>
<dbReference type="PROSITE" id="PS51352">
    <property type="entry name" value="THIOREDOXIN_2"/>
    <property type="match status" value="1"/>
</dbReference>
<evidence type="ECO:0000259" key="1">
    <source>
        <dbReference type="PROSITE" id="PS51352"/>
    </source>
</evidence>
<dbReference type="Gene3D" id="3.40.30.10">
    <property type="entry name" value="Glutaredoxin"/>
    <property type="match status" value="1"/>
</dbReference>
<dbReference type="SUPFAM" id="SSF52833">
    <property type="entry name" value="Thioredoxin-like"/>
    <property type="match status" value="1"/>
</dbReference>
<name>A0A1Y5PQM4_9SPHN</name>
<dbReference type="AlphaFoldDB" id="A0A1Y5PQM4"/>
<dbReference type="InterPro" id="IPR013766">
    <property type="entry name" value="Thioredoxin_domain"/>
</dbReference>
<dbReference type="InterPro" id="IPR000866">
    <property type="entry name" value="AhpC/TSA"/>
</dbReference>
<organism evidence="2">
    <name type="scientific">uncultured Sphingopyxis sp</name>
    <dbReference type="NCBI Taxonomy" id="310581"/>
    <lineage>
        <taxon>Bacteria</taxon>
        <taxon>Pseudomonadati</taxon>
        <taxon>Pseudomonadota</taxon>
        <taxon>Alphaproteobacteria</taxon>
        <taxon>Sphingomonadales</taxon>
        <taxon>Sphingomonadaceae</taxon>
        <taxon>Sphingopyxis</taxon>
        <taxon>environmental samples</taxon>
    </lineage>
</organism>
<dbReference type="RefSeq" id="WP_295325155.1">
    <property type="nucleotide sequence ID" value="NZ_LT598653.1"/>
</dbReference>
<sequence>MLRNGDLFPSLSFPRAGGGEVHLPGDLAGAYGVILFYRGSWSPACNEQLGAFARAADAFAEEGIRIVSVSADDREATEALVERHRLGFTVAYAADAKAVSAVIGAFVNEDAVYLDATGFVINPGGQIETAVYTSAEGSEDRIVTISYSSGTAGRLLPGDVLKLVRDLRSKS</sequence>
<dbReference type="KEGG" id="sphu:SPPYR_1203"/>
<dbReference type="GO" id="GO:0016209">
    <property type="term" value="F:antioxidant activity"/>
    <property type="evidence" value="ECO:0007669"/>
    <property type="project" value="InterPro"/>
</dbReference>
<protein>
    <submittedName>
        <fullName evidence="2">Alkyl hydroperoxide reductase/ Thiol specific antioxidant/ Mal allergen</fullName>
    </submittedName>
</protein>
<gene>
    <name evidence="2" type="ORF">SPPYR_1203</name>
</gene>
<accession>A0A1Y5PQM4</accession>
<dbReference type="Pfam" id="PF00578">
    <property type="entry name" value="AhpC-TSA"/>
    <property type="match status" value="1"/>
</dbReference>
<proteinExistence type="predicted"/>